<dbReference type="InterPro" id="IPR000524">
    <property type="entry name" value="Tscrpt_reg_HTH_GntR"/>
</dbReference>
<dbReference type="Proteomes" id="UP000558997">
    <property type="component" value="Unassembled WGS sequence"/>
</dbReference>
<dbReference type="GO" id="GO:0003700">
    <property type="term" value="F:DNA-binding transcription factor activity"/>
    <property type="evidence" value="ECO:0007669"/>
    <property type="project" value="InterPro"/>
</dbReference>
<dbReference type="Gene3D" id="1.10.10.10">
    <property type="entry name" value="Winged helix-like DNA-binding domain superfamily/Winged helix DNA-binding domain"/>
    <property type="match status" value="1"/>
</dbReference>
<dbReference type="InterPro" id="IPR028978">
    <property type="entry name" value="Chorismate_lyase_/UTRA_dom_sf"/>
</dbReference>
<evidence type="ECO:0000256" key="1">
    <source>
        <dbReference type="ARBA" id="ARBA00023015"/>
    </source>
</evidence>
<keyword evidence="1" id="KW-0805">Transcription regulation</keyword>
<dbReference type="SUPFAM" id="SSF64288">
    <property type="entry name" value="Chorismate lyase-like"/>
    <property type="match status" value="1"/>
</dbReference>
<dbReference type="GO" id="GO:0045892">
    <property type="term" value="P:negative regulation of DNA-templated transcription"/>
    <property type="evidence" value="ECO:0007669"/>
    <property type="project" value="TreeGrafter"/>
</dbReference>
<evidence type="ECO:0000259" key="4">
    <source>
        <dbReference type="PROSITE" id="PS50949"/>
    </source>
</evidence>
<dbReference type="PROSITE" id="PS50949">
    <property type="entry name" value="HTH_GNTR"/>
    <property type="match status" value="1"/>
</dbReference>
<reference evidence="5 6" key="1">
    <citation type="submission" date="2020-08" db="EMBL/GenBank/DDBJ databases">
        <title>Sequencing the genomes of 1000 actinobacteria strains.</title>
        <authorList>
            <person name="Klenk H.-P."/>
        </authorList>
    </citation>
    <scope>NUCLEOTIDE SEQUENCE [LARGE SCALE GENOMIC DNA]</scope>
    <source>
        <strain evidence="5 6">DSM 17294</strain>
    </source>
</reference>
<dbReference type="Pfam" id="PF07702">
    <property type="entry name" value="UTRA"/>
    <property type="match status" value="1"/>
</dbReference>
<evidence type="ECO:0000313" key="5">
    <source>
        <dbReference type="EMBL" id="MBB5981515.1"/>
    </source>
</evidence>
<evidence type="ECO:0000313" key="6">
    <source>
        <dbReference type="Proteomes" id="UP000558997"/>
    </source>
</evidence>
<dbReference type="InterPro" id="IPR011663">
    <property type="entry name" value="UTRA"/>
</dbReference>
<comment type="caution">
    <text evidence="5">The sequence shown here is derived from an EMBL/GenBank/DDBJ whole genome shotgun (WGS) entry which is preliminary data.</text>
</comment>
<dbReference type="InterPro" id="IPR036390">
    <property type="entry name" value="WH_DNA-bd_sf"/>
</dbReference>
<protein>
    <submittedName>
        <fullName evidence="5">GntR family transcriptional regulator</fullName>
    </submittedName>
</protein>
<gene>
    <name evidence="5" type="ORF">HDA44_004856</name>
</gene>
<dbReference type="Pfam" id="PF00392">
    <property type="entry name" value="GntR"/>
    <property type="match status" value="1"/>
</dbReference>
<dbReference type="PANTHER" id="PTHR44846:SF17">
    <property type="entry name" value="GNTR-FAMILY TRANSCRIPTIONAL REGULATOR"/>
    <property type="match status" value="1"/>
</dbReference>
<evidence type="ECO:0000256" key="3">
    <source>
        <dbReference type="ARBA" id="ARBA00023163"/>
    </source>
</evidence>
<dbReference type="SMART" id="SM00345">
    <property type="entry name" value="HTH_GNTR"/>
    <property type="match status" value="1"/>
</dbReference>
<dbReference type="EMBL" id="JACHNF010000001">
    <property type="protein sequence ID" value="MBB5981515.1"/>
    <property type="molecule type" value="Genomic_DNA"/>
</dbReference>
<name>A0A841DXI0_9ACTN</name>
<dbReference type="PANTHER" id="PTHR44846">
    <property type="entry name" value="MANNOSYL-D-GLYCERATE TRANSPORT/METABOLISM SYSTEM REPRESSOR MNGR-RELATED"/>
    <property type="match status" value="1"/>
</dbReference>
<dbReference type="AlphaFoldDB" id="A0A841DXI0"/>
<dbReference type="GO" id="GO:0003677">
    <property type="term" value="F:DNA binding"/>
    <property type="evidence" value="ECO:0007669"/>
    <property type="project" value="UniProtKB-KW"/>
</dbReference>
<dbReference type="SMART" id="SM00866">
    <property type="entry name" value="UTRA"/>
    <property type="match status" value="1"/>
</dbReference>
<keyword evidence="3" id="KW-0804">Transcription</keyword>
<evidence type="ECO:0000256" key="2">
    <source>
        <dbReference type="ARBA" id="ARBA00023125"/>
    </source>
</evidence>
<keyword evidence="6" id="KW-1185">Reference proteome</keyword>
<dbReference type="RefSeq" id="WP_184838044.1">
    <property type="nucleotide sequence ID" value="NZ_BAAAVN010000030.1"/>
</dbReference>
<sequence>MTTDGPARTAAGVHLHEAMAADLRRAIETGQLPPGAALPSEAELMQRYDVSRNTVRGALRTLENAGLVTSVKGRGRRVSRREPVEIWASRSESRARRRPTGVDSWVDDVEAQGRTARTDIKVAVVQPPADVAKRLQLEPGGLAAVRQRVRLVDGQPWNLNDSYYPMELAQEVPAILDPADVVTGLTVHLADRGHIQVSYLDEIASRMPTPDEAKTLEIGPGVPVTVQTRTGSAKDGTPIRCTISVLPGDRHILLYEVSA</sequence>
<dbReference type="PRINTS" id="PR00035">
    <property type="entry name" value="HTHGNTR"/>
</dbReference>
<organism evidence="5 6">
    <name type="scientific">Kribbella solani</name>
    <dbReference type="NCBI Taxonomy" id="236067"/>
    <lineage>
        <taxon>Bacteria</taxon>
        <taxon>Bacillati</taxon>
        <taxon>Actinomycetota</taxon>
        <taxon>Actinomycetes</taxon>
        <taxon>Propionibacteriales</taxon>
        <taxon>Kribbellaceae</taxon>
        <taxon>Kribbella</taxon>
    </lineage>
</organism>
<keyword evidence="2" id="KW-0238">DNA-binding</keyword>
<dbReference type="Gene3D" id="3.40.1410.10">
    <property type="entry name" value="Chorismate lyase-like"/>
    <property type="match status" value="1"/>
</dbReference>
<dbReference type="CDD" id="cd07377">
    <property type="entry name" value="WHTH_GntR"/>
    <property type="match status" value="1"/>
</dbReference>
<accession>A0A841DXI0</accession>
<proteinExistence type="predicted"/>
<dbReference type="InterPro" id="IPR036388">
    <property type="entry name" value="WH-like_DNA-bd_sf"/>
</dbReference>
<feature type="domain" description="HTH gntR-type" evidence="4">
    <location>
        <begin position="13"/>
        <end position="81"/>
    </location>
</feature>
<dbReference type="InterPro" id="IPR050679">
    <property type="entry name" value="Bact_HTH_transcr_reg"/>
</dbReference>
<dbReference type="SUPFAM" id="SSF46785">
    <property type="entry name" value="Winged helix' DNA-binding domain"/>
    <property type="match status" value="1"/>
</dbReference>